<comment type="function">
    <text evidence="1">Component of the ribosome, a large ribonucleoprotein complex responsible for the synthesis of proteins in the cell. The small ribosomal subunit (SSU) binds messenger RNAs (mRNAs) and translates the encoded message by selecting cognate aminoacyl-transfer RNA (tRNA) molecules. The large subunit (LSU) contains the ribosomal catalytic site termed the peptidyl transferase center (PTC), which catalyzes the formation of peptide bonds, thereby polymerizing the amino acids delivered by tRNAs into a polypeptide chain. The nascent polypeptides leave the ribosome through a tunnel in the LSU and interact with protein factors that function in enzymatic processing, targeting, and the membrane insertion of nascent chains at the exit of the ribosomal tunnel.</text>
</comment>
<comment type="similarity">
    <text evidence="4">Belongs to the SMP-30/CGR1 family.</text>
</comment>
<dbReference type="InterPro" id="IPR003231">
    <property type="entry name" value="ACP"/>
</dbReference>
<comment type="function">
    <text evidence="16">Carrier of the growing fatty acid chain in fatty acid biosynthesis.</text>
</comment>
<evidence type="ECO:0000313" key="18">
    <source>
        <dbReference type="EMBL" id="KTB42804.1"/>
    </source>
</evidence>
<dbReference type="InterPro" id="IPR006162">
    <property type="entry name" value="Ppantetheine_attach_site"/>
</dbReference>
<dbReference type="GO" id="GO:0006412">
    <property type="term" value="P:translation"/>
    <property type="evidence" value="ECO:0007669"/>
    <property type="project" value="InterPro"/>
</dbReference>
<dbReference type="GO" id="GO:0004341">
    <property type="term" value="F:gluconolactonase activity"/>
    <property type="evidence" value="ECO:0007669"/>
    <property type="project" value="TreeGrafter"/>
</dbReference>
<dbReference type="FunFam" id="3.90.1180.10:FF:000002">
    <property type="entry name" value="60S ribosomal protein L16"/>
    <property type="match status" value="1"/>
</dbReference>
<keyword evidence="8" id="KW-0597">Phosphoprotein</keyword>
<dbReference type="InterPro" id="IPR036899">
    <property type="entry name" value="Ribosomal_uL13_sf"/>
</dbReference>
<evidence type="ECO:0000256" key="10">
    <source>
        <dbReference type="ARBA" id="ARBA00022980"/>
    </source>
</evidence>
<evidence type="ECO:0000256" key="6">
    <source>
        <dbReference type="ARBA" id="ARBA00022450"/>
    </source>
</evidence>
<evidence type="ECO:0000256" key="13">
    <source>
        <dbReference type="ARBA" id="ARBA00023274"/>
    </source>
</evidence>
<dbReference type="GO" id="GO:0006633">
    <property type="term" value="P:fatty acid biosynthetic process"/>
    <property type="evidence" value="ECO:0007669"/>
    <property type="project" value="UniProtKB-KW"/>
</dbReference>
<dbReference type="FunFam" id="6.10.250.3250:FF:000001">
    <property type="entry name" value="60S ribosomal protein L13a"/>
    <property type="match status" value="1"/>
</dbReference>
<dbReference type="GO" id="GO:0015934">
    <property type="term" value="C:large ribosomal subunit"/>
    <property type="evidence" value="ECO:0007669"/>
    <property type="project" value="InterPro"/>
</dbReference>
<dbReference type="InterPro" id="IPR005822">
    <property type="entry name" value="Ribosomal_uL13"/>
</dbReference>
<dbReference type="SUPFAM" id="SSF47336">
    <property type="entry name" value="ACP-like"/>
    <property type="match status" value="1"/>
</dbReference>
<keyword evidence="11" id="KW-0443">Lipid metabolism</keyword>
<dbReference type="AlphaFoldDB" id="A0A0W0G2P3"/>
<feature type="active site" description="Proton donor/acceptor" evidence="14">
    <location>
        <position position="305"/>
    </location>
</feature>
<keyword evidence="6 16" id="KW-0596">Phosphopantetheine</keyword>
<proteinExistence type="inferred from homology"/>
<dbReference type="InterPro" id="IPR009081">
    <property type="entry name" value="PP-bd_ACP"/>
</dbReference>
<keyword evidence="15" id="KW-0862">Zinc</keyword>
<evidence type="ECO:0000256" key="8">
    <source>
        <dbReference type="ARBA" id="ARBA00022553"/>
    </source>
</evidence>
<dbReference type="NCBIfam" id="TIGR01077">
    <property type="entry name" value="L13_A_E"/>
    <property type="match status" value="1"/>
</dbReference>
<comment type="pathway">
    <text evidence="2">Lipid metabolism; fatty acid biosynthesis.</text>
</comment>
<evidence type="ECO:0000256" key="14">
    <source>
        <dbReference type="PIRSR" id="PIRSR605511-1"/>
    </source>
</evidence>
<dbReference type="HAMAP" id="MF_01366">
    <property type="entry name" value="Ribosomal_uL13"/>
    <property type="match status" value="1"/>
</dbReference>
<dbReference type="Pfam" id="PF00572">
    <property type="entry name" value="Ribosomal_L13"/>
    <property type="match status" value="1"/>
</dbReference>
<comment type="cofactor">
    <cofactor evidence="15">
        <name>Zn(2+)</name>
        <dbReference type="ChEBI" id="CHEBI:29105"/>
    </cofactor>
    <text evidence="15">Binds 1 divalent metal cation per subunit.</text>
</comment>
<keyword evidence="10" id="KW-0689">Ribosomal protein</keyword>
<evidence type="ECO:0000256" key="16">
    <source>
        <dbReference type="RuleBase" id="RU000722"/>
    </source>
</evidence>
<keyword evidence="12 16" id="KW-0275">Fatty acid biosynthesis</keyword>
<dbReference type="PROSITE" id="PS00012">
    <property type="entry name" value="PHOSPHOPANTETHEINE"/>
    <property type="match status" value="1"/>
</dbReference>
<dbReference type="PANTHER" id="PTHR10907:SF47">
    <property type="entry name" value="REGUCALCIN"/>
    <property type="match status" value="1"/>
</dbReference>
<dbReference type="Proteomes" id="UP000054988">
    <property type="component" value="Unassembled WGS sequence"/>
</dbReference>
<evidence type="ECO:0000256" key="2">
    <source>
        <dbReference type="ARBA" id="ARBA00005194"/>
    </source>
</evidence>
<evidence type="ECO:0000256" key="5">
    <source>
        <dbReference type="ARBA" id="ARBA00010930"/>
    </source>
</evidence>
<comment type="caution">
    <text evidence="18">The sequence shown here is derived from an EMBL/GenBank/DDBJ whole genome shotgun (WGS) entry which is preliminary data.</text>
</comment>
<evidence type="ECO:0000256" key="15">
    <source>
        <dbReference type="PIRSR" id="PIRSR605511-2"/>
    </source>
</evidence>
<evidence type="ECO:0000313" key="19">
    <source>
        <dbReference type="Proteomes" id="UP000054988"/>
    </source>
</evidence>
<dbReference type="Gene3D" id="1.10.1200.10">
    <property type="entry name" value="ACP-like"/>
    <property type="match status" value="1"/>
</dbReference>
<name>A0A0W0G2P3_MONRR</name>
<dbReference type="InterPro" id="IPR011042">
    <property type="entry name" value="6-blade_b-propeller_TolB-like"/>
</dbReference>
<evidence type="ECO:0000256" key="1">
    <source>
        <dbReference type="ARBA" id="ARBA00004021"/>
    </source>
</evidence>
<dbReference type="InterPro" id="IPR036736">
    <property type="entry name" value="ACP-like_sf"/>
</dbReference>
<evidence type="ECO:0000256" key="11">
    <source>
        <dbReference type="ARBA" id="ARBA00023098"/>
    </source>
</evidence>
<dbReference type="NCBIfam" id="TIGR00517">
    <property type="entry name" value="acyl_carrier"/>
    <property type="match status" value="1"/>
</dbReference>
<keyword evidence="13" id="KW-0687">Ribonucleoprotein</keyword>
<protein>
    <recommendedName>
        <fullName evidence="16">Acyl carrier protein</fullName>
    </recommendedName>
</protein>
<dbReference type="GO" id="GO:0019853">
    <property type="term" value="P:L-ascorbic acid biosynthetic process"/>
    <property type="evidence" value="ECO:0007669"/>
    <property type="project" value="TreeGrafter"/>
</dbReference>
<organism evidence="18 19">
    <name type="scientific">Moniliophthora roreri</name>
    <name type="common">Frosty pod rot fungus</name>
    <name type="synonym">Monilia roreri</name>
    <dbReference type="NCBI Taxonomy" id="221103"/>
    <lineage>
        <taxon>Eukaryota</taxon>
        <taxon>Fungi</taxon>
        <taxon>Dikarya</taxon>
        <taxon>Basidiomycota</taxon>
        <taxon>Agaricomycotina</taxon>
        <taxon>Agaricomycetes</taxon>
        <taxon>Agaricomycetidae</taxon>
        <taxon>Agaricales</taxon>
        <taxon>Marasmiineae</taxon>
        <taxon>Marasmiaceae</taxon>
        <taxon>Moniliophthora</taxon>
    </lineage>
</organism>
<sequence>MSFLRLAARSVLPRYTFAASHVHRHMPMRAFSAAAGLPKQDIETRVLDVLKGFQKVDLTKLSTVSHFSKDLGLDSLDAVEVVMAVEEEFQIEIPDAEADEIQTVQQAIDYIAKTPEGPVYDAEASVLHFVDILESKASIELDFTLCIAANMTLSSIVLRRKNPKQLAGTALDGFVLLTPDSDSKLEYLARPIELVGKRLTRFNDGACDRSGRYYAGTVYSPDDDIPGKLFRYDPSDGSCVVVDEGPFTDSNGIGWSVDEKVMYFTDSMRNYIYAYDFDSKTGDLSNRRVLVDAVKAGYGPESFCDGLCVDDEGGIWSARWNGSCIVRFTSSGEVDFELYFPTVWRVTSCCFGGPNLDQLYVTSAQCGPLNGDANLQREYYDSGDLFVVDLSGKYRGKLAVAHVDKAILLIFPILSADFAMATSFSSTPIVIDGKGHLLGRLASIISKQILSGQKIVVVRCEEINISGSFFRNKLRYHNFLHKRHIVNPKKSGPFHHRAPSKILYRAIRGMTPHKTPRGAAALERLKLFEGVPPPYDRKKRMVVPEALRVLRLKPGRKYCTVKRLSHEVGWGYKDIVDRLEEKRKIKAQAFHERKLAAAKLRQKATADASSSFQQLTALGY</sequence>
<dbReference type="InterPro" id="IPR013658">
    <property type="entry name" value="SGL"/>
</dbReference>
<dbReference type="GO" id="GO:0003735">
    <property type="term" value="F:structural constituent of ribosome"/>
    <property type="evidence" value="ECO:0007669"/>
    <property type="project" value="InterPro"/>
</dbReference>
<comment type="similarity">
    <text evidence="3">Belongs to the universal ribosomal protein uL13 family.</text>
</comment>
<evidence type="ECO:0000256" key="4">
    <source>
        <dbReference type="ARBA" id="ARBA00008853"/>
    </source>
</evidence>
<accession>A0A0W0G2P3</accession>
<comment type="similarity">
    <text evidence="5">Belongs to the acyl carrier protein (ACP) family.</text>
</comment>
<dbReference type="PANTHER" id="PTHR10907">
    <property type="entry name" value="REGUCALCIN"/>
    <property type="match status" value="1"/>
</dbReference>
<keyword evidence="9" id="KW-0276">Fatty acid metabolism</keyword>
<dbReference type="CDD" id="cd00392">
    <property type="entry name" value="Ribosomal_L13"/>
    <property type="match status" value="1"/>
</dbReference>
<feature type="binding site" evidence="15">
    <location>
        <position position="116"/>
    </location>
    <ligand>
        <name>a divalent metal cation</name>
        <dbReference type="ChEBI" id="CHEBI:60240"/>
    </ligand>
</feature>
<evidence type="ECO:0000256" key="9">
    <source>
        <dbReference type="ARBA" id="ARBA00022832"/>
    </source>
</evidence>
<dbReference type="InterPro" id="IPR005755">
    <property type="entry name" value="Ribosomal_uL13_euk/arc"/>
</dbReference>
<gene>
    <name evidence="18" type="ORF">WG66_4603</name>
</gene>
<dbReference type="SUPFAM" id="SSF52161">
    <property type="entry name" value="Ribosomal protein L13"/>
    <property type="match status" value="1"/>
</dbReference>
<evidence type="ECO:0000259" key="17">
    <source>
        <dbReference type="PROSITE" id="PS50075"/>
    </source>
</evidence>
<dbReference type="Gene3D" id="2.120.10.30">
    <property type="entry name" value="TolB, C-terminal domain"/>
    <property type="match status" value="1"/>
</dbReference>
<feature type="domain" description="Carrier" evidence="17">
    <location>
        <begin position="40"/>
        <end position="115"/>
    </location>
</feature>
<evidence type="ECO:0000256" key="12">
    <source>
        <dbReference type="ARBA" id="ARBA00023160"/>
    </source>
</evidence>
<dbReference type="PROSITE" id="PS50075">
    <property type="entry name" value="CARRIER"/>
    <property type="match status" value="1"/>
</dbReference>
<dbReference type="Pfam" id="PF08450">
    <property type="entry name" value="SGL"/>
    <property type="match status" value="1"/>
</dbReference>
<dbReference type="eggNOG" id="KOG4499">
    <property type="taxonomic scope" value="Eukaryota"/>
</dbReference>
<reference evidence="18 19" key="1">
    <citation type="submission" date="2015-12" db="EMBL/GenBank/DDBJ databases">
        <title>Draft genome sequence of Moniliophthora roreri, the causal agent of frosty pod rot of cacao.</title>
        <authorList>
            <person name="Aime M.C."/>
            <person name="Diaz-Valderrama J.R."/>
            <person name="Kijpornyongpan T."/>
            <person name="Phillips-Mora W."/>
        </authorList>
    </citation>
    <scope>NUCLEOTIDE SEQUENCE [LARGE SCALE GENOMIC DNA]</scope>
    <source>
        <strain evidence="18 19">MCA 2952</strain>
    </source>
</reference>
<keyword evidence="15" id="KW-0479">Metal-binding</keyword>
<dbReference type="GO" id="GO:0099128">
    <property type="term" value="C:mitochondrial [2Fe-2S] assembly complex"/>
    <property type="evidence" value="ECO:0007669"/>
    <property type="project" value="UniProtKB-ARBA"/>
</dbReference>
<dbReference type="SUPFAM" id="SSF63829">
    <property type="entry name" value="Calcium-dependent phosphotriesterase"/>
    <property type="match status" value="1"/>
</dbReference>
<feature type="binding site" evidence="15">
    <location>
        <position position="203"/>
    </location>
    <ligand>
        <name>substrate</name>
    </ligand>
</feature>
<dbReference type="PRINTS" id="PR01790">
    <property type="entry name" value="SMP30FAMILY"/>
</dbReference>
<dbReference type="Gene3D" id="6.10.250.3250">
    <property type="match status" value="1"/>
</dbReference>
<dbReference type="InterPro" id="IPR005511">
    <property type="entry name" value="SMP-30"/>
</dbReference>
<keyword evidence="7 16" id="KW-0444">Lipid biosynthesis</keyword>
<feature type="binding site" evidence="15">
    <location>
        <position position="201"/>
    </location>
    <ligand>
        <name>substrate</name>
    </ligand>
</feature>
<feature type="binding site" evidence="15">
    <location>
        <position position="251"/>
    </location>
    <ligand>
        <name>a divalent metal cation</name>
        <dbReference type="ChEBI" id="CHEBI:60240"/>
    </ligand>
</feature>
<evidence type="ECO:0000256" key="3">
    <source>
        <dbReference type="ARBA" id="ARBA00006227"/>
    </source>
</evidence>
<dbReference type="Gene3D" id="3.90.1180.10">
    <property type="entry name" value="Ribosomal protein L13"/>
    <property type="match status" value="1"/>
</dbReference>
<dbReference type="HAMAP" id="MF_01217">
    <property type="entry name" value="Acyl_carrier"/>
    <property type="match status" value="1"/>
</dbReference>
<feature type="binding site" evidence="15">
    <location>
        <position position="305"/>
    </location>
    <ligand>
        <name>a divalent metal cation</name>
        <dbReference type="ChEBI" id="CHEBI:60240"/>
    </ligand>
</feature>
<evidence type="ECO:0000256" key="7">
    <source>
        <dbReference type="ARBA" id="ARBA00022516"/>
    </source>
</evidence>
<dbReference type="NCBIfam" id="NF002148">
    <property type="entry name" value="PRK00982.1-2"/>
    <property type="match status" value="1"/>
</dbReference>
<dbReference type="GO" id="GO:0005509">
    <property type="term" value="F:calcium ion binding"/>
    <property type="evidence" value="ECO:0007669"/>
    <property type="project" value="TreeGrafter"/>
</dbReference>
<dbReference type="EMBL" id="LATX01001295">
    <property type="protein sequence ID" value="KTB42804.1"/>
    <property type="molecule type" value="Genomic_DNA"/>
</dbReference>
<dbReference type="Pfam" id="PF00550">
    <property type="entry name" value="PP-binding"/>
    <property type="match status" value="1"/>
</dbReference>
<dbReference type="FunFam" id="1.10.1200.10:FF:000003">
    <property type="entry name" value="Acyl carrier protein"/>
    <property type="match status" value="1"/>
</dbReference>